<dbReference type="InterPro" id="IPR014756">
    <property type="entry name" value="Ig_E-set"/>
</dbReference>
<dbReference type="Pfam" id="PF14702">
    <property type="entry name" value="hGDE_central"/>
    <property type="match status" value="1"/>
</dbReference>
<protein>
    <submittedName>
        <fullName evidence="4">Uncharacterized protein</fullName>
    </submittedName>
</protein>
<sequence length="536" mass="61711">MRNLNIEIGQKIGQEITEHCPFIKPCFHKLANGDFCVFNGYVNGYKKVHKDFADKSGWHFLRRNVIVWNDCIKLRYGYKKEDCPVVWDFMEKYITTMAKLFKGFRLDNAHSTPIHVSEYLLAKAREVNPNILITAELFTEDINTDAKYVKHLGLNLLIREAIHCPDLNSMGNSIFQHSSGEILSINTPERTNYEDSLTFMGFSSEIQRWESVPIPALFYDCTHDNDPPARKRTPQDALPHAFLTAFTNCAISSTRGYDEFIPKNLSVVSEKRLYSPPDYSSQAIPEVTAIDFIEDPIRVYVEFSIGGRYKEVSVYGEWDNWVKKINLMPIDKYKWGVKLLFPKDYDGKELAYKYMADKKWAFDQRLKTIGKGTKINNLLSVSTNIQAFPGIYENLYCARKFINFLHRKMAEKKFDRIGVNQCSEDVMMVVRKNIENGESYVLIARSAFKQKANKVNVKGIRLPGQIVAAEFIGILNMRKTRFEEDKKFINGLNGALDIFTNFDKFCRVLKDSAENVDVIDLMGIPQTFVLVLKLKG</sequence>
<keyword evidence="5" id="KW-1185">Reference proteome</keyword>
<dbReference type="EMBL" id="CAJZBQ010000029">
    <property type="protein sequence ID" value="CAG9321926.1"/>
    <property type="molecule type" value="Genomic_DNA"/>
</dbReference>
<evidence type="ECO:0000259" key="2">
    <source>
        <dbReference type="Pfam" id="PF14702"/>
    </source>
</evidence>
<dbReference type="InterPro" id="IPR032788">
    <property type="entry name" value="AGL_central"/>
</dbReference>
<comment type="caution">
    <text evidence="4">The sequence shown here is derived from an EMBL/GenBank/DDBJ whole genome shotgun (WGS) entry which is preliminary data.</text>
</comment>
<dbReference type="SUPFAM" id="SSF51445">
    <property type="entry name" value="(Trans)glycosidases"/>
    <property type="match status" value="1"/>
</dbReference>
<feature type="domain" description="AMP-activated protein kinase glycogen-binding" evidence="3">
    <location>
        <begin position="309"/>
        <end position="383"/>
    </location>
</feature>
<organism evidence="4 5">
    <name type="scientific">Blepharisma stoltei</name>
    <dbReference type="NCBI Taxonomy" id="1481888"/>
    <lineage>
        <taxon>Eukaryota</taxon>
        <taxon>Sar</taxon>
        <taxon>Alveolata</taxon>
        <taxon>Ciliophora</taxon>
        <taxon>Postciliodesmatophora</taxon>
        <taxon>Heterotrichea</taxon>
        <taxon>Heterotrichida</taxon>
        <taxon>Blepharismidae</taxon>
        <taxon>Blepharisma</taxon>
    </lineage>
</organism>
<feature type="domain" description="Glycogen debranching enzyme glucanotransferase" evidence="1">
    <location>
        <begin position="15"/>
        <end position="131"/>
    </location>
</feature>
<dbReference type="Pfam" id="PF14701">
    <property type="entry name" value="hDGE_amylase"/>
    <property type="match status" value="1"/>
</dbReference>
<gene>
    <name evidence="4" type="ORF">BSTOLATCC_MIC29830</name>
</gene>
<proteinExistence type="predicted"/>
<dbReference type="GO" id="GO:0004134">
    <property type="term" value="F:4-alpha-glucanotransferase activity"/>
    <property type="evidence" value="ECO:0007669"/>
    <property type="project" value="InterPro"/>
</dbReference>
<evidence type="ECO:0000259" key="3">
    <source>
        <dbReference type="Pfam" id="PF16561"/>
    </source>
</evidence>
<dbReference type="PANTHER" id="PTHR10569:SF2">
    <property type="entry name" value="GLYCOGEN DEBRANCHING ENZYME"/>
    <property type="match status" value="1"/>
</dbReference>
<name>A0AAU9J9K9_9CILI</name>
<evidence type="ECO:0000313" key="4">
    <source>
        <dbReference type="EMBL" id="CAG9321926.1"/>
    </source>
</evidence>
<dbReference type="InterPro" id="IPR017853">
    <property type="entry name" value="GH"/>
</dbReference>
<dbReference type="GO" id="GO:0005980">
    <property type="term" value="P:glycogen catabolic process"/>
    <property type="evidence" value="ECO:0007669"/>
    <property type="project" value="InterPro"/>
</dbReference>
<dbReference type="Gene3D" id="2.60.40.10">
    <property type="entry name" value="Immunoglobulins"/>
    <property type="match status" value="1"/>
</dbReference>
<dbReference type="Proteomes" id="UP001162131">
    <property type="component" value="Unassembled WGS sequence"/>
</dbReference>
<dbReference type="InterPro" id="IPR032640">
    <property type="entry name" value="AMPK1_CBM"/>
</dbReference>
<evidence type="ECO:0000313" key="5">
    <source>
        <dbReference type="Proteomes" id="UP001162131"/>
    </source>
</evidence>
<feature type="domain" description="Glycogen debranching enzyme central" evidence="2">
    <location>
        <begin position="397"/>
        <end position="507"/>
    </location>
</feature>
<dbReference type="InterPro" id="IPR013783">
    <property type="entry name" value="Ig-like_fold"/>
</dbReference>
<dbReference type="InterPro" id="IPR032792">
    <property type="entry name" value="AGL_glucanoTrfase"/>
</dbReference>
<dbReference type="SUPFAM" id="SSF81296">
    <property type="entry name" value="E set domains"/>
    <property type="match status" value="1"/>
</dbReference>
<reference evidence="4" key="1">
    <citation type="submission" date="2021-09" db="EMBL/GenBank/DDBJ databases">
        <authorList>
            <consortium name="AG Swart"/>
            <person name="Singh M."/>
            <person name="Singh A."/>
            <person name="Seah K."/>
            <person name="Emmerich C."/>
        </authorList>
    </citation>
    <scope>NUCLEOTIDE SEQUENCE</scope>
    <source>
        <strain evidence="4">ATCC30299</strain>
    </source>
</reference>
<dbReference type="Gene3D" id="3.20.20.80">
    <property type="entry name" value="Glycosidases"/>
    <property type="match status" value="1"/>
</dbReference>
<dbReference type="Pfam" id="PF16561">
    <property type="entry name" value="AMPK1_CBM"/>
    <property type="match status" value="1"/>
</dbReference>
<dbReference type="PANTHER" id="PTHR10569">
    <property type="entry name" value="GLYCOGEN DEBRANCHING ENZYME"/>
    <property type="match status" value="1"/>
</dbReference>
<dbReference type="InterPro" id="IPR010401">
    <property type="entry name" value="AGL/Gdb1"/>
</dbReference>
<dbReference type="GO" id="GO:0004135">
    <property type="term" value="F:amylo-alpha-1,6-glucosidase activity"/>
    <property type="evidence" value="ECO:0007669"/>
    <property type="project" value="InterPro"/>
</dbReference>
<accession>A0AAU9J9K9</accession>
<dbReference type="AlphaFoldDB" id="A0AAU9J9K9"/>
<evidence type="ECO:0000259" key="1">
    <source>
        <dbReference type="Pfam" id="PF14701"/>
    </source>
</evidence>